<sequence>MKVLVGLYCLTCVSVLRAQRIGSSRRICGSDRTAPEIKLGGMFVEQSMVQPYRDAVIEANYRSGQTLEIKPLEKVLKNVTPDNIVRSMCEDLVKKGVNAVIYGGDEDNVKSTLYVKQIAGELGMPILMAGGGSSEILHSQDNPFYPLLLRSSIAQQVEVIIAVLKLQRWYRFSVVTSEMPGHRLFQKTLRDKVANFKENEEKGVWSIYRTFTLNVHPTSSVQDVKAQLVGRNMSQVVLLYCSKREAKTIFQAAGALGYTSEDFVWIAAESVIGDFTKLREAPPQYPVGLLSLVSQSQKYNKEATIRTGVLLYMEALRQYIQDGNSVSDLQTYNCRNIRGTRSSNATKLLYRYLTSTTIEDLDIKFNEDGTTTISTFDIMNVDGRKLWERVGSWNKDSLYMEGVTWPGNKASPPNGISKDKHIRIVAVLEHPFITATEPDITGECHNTVECKKINRTARGGIKMCCTGFCIDLLKELARDVMFSYDLYLVPDNKHGKYEKGKWTGCIGELVKGHAQMALGSITITKERATVVDFSMPFVETGISVMTRRRKGVVPATAFLEPFDVFAWMAMFAVCLSCVAFTVMAFEFFSPEGYAGNLHPSDDAPPRASEAGRFTVGKAFWLLWALIFNNSVPVENPRGATSKYMITFWAFFAVIFLATYTANLAAFMIQEEYTEAITGLTDEKFSNPYAHSFRFGTKPNGSTEAFIAKNFRRMHEYMNRYNQPSVNAAITALKGGTLDAFIYDAAVLNYEAGKDEGCQLRTIAHGNVFATTGYGIGFPKNSEWVDDIDLALLSYFANGKLEELHELWLTGSCNQASSDLDTHPLGIENTAGVFYLLLAAIVLSIVILFLEHFFYRCLREPLRRCEFDKKELLAIVSRGTHGCLKGEEVGRKRKKRKRSEVEADVIMATRAFAYSSVKHSKPYMSELYAEDNENESENAKGKDAIEKAFVNHLVSAVSNKRQNLPNPFLKPDRPRMSRSAHQSPVMRPQQPLHNPFLRQPSPRRRSFHELHLNTFPMNPKPRTRNVHTVVGVSPFLKHVNANHQANYLRQDNPPRPRSAVEFPFKELEPNGIVLQRLPGRRESAV</sequence>
<evidence type="ECO:0000256" key="3">
    <source>
        <dbReference type="ARBA" id="ARBA00022692"/>
    </source>
</evidence>
<feature type="transmembrane region" description="Helical" evidence="27">
    <location>
        <begin position="564"/>
        <end position="589"/>
    </location>
</feature>
<dbReference type="InterPro" id="IPR015683">
    <property type="entry name" value="Ionotropic_Glu_rcpt"/>
</dbReference>
<dbReference type="GO" id="GO:0098839">
    <property type="term" value="C:postsynaptic density membrane"/>
    <property type="evidence" value="ECO:0000318"/>
    <property type="project" value="GO_Central"/>
</dbReference>
<keyword evidence="1" id="KW-0813">Transport</keyword>
<dbReference type="Proteomes" id="UP000001554">
    <property type="component" value="Chromosome 13"/>
</dbReference>
<dbReference type="GO" id="GO:0050804">
    <property type="term" value="P:modulation of chemical synaptic transmission"/>
    <property type="evidence" value="ECO:0000318"/>
    <property type="project" value="GO_Central"/>
</dbReference>
<keyword evidence="4" id="KW-0479">Metal-binding</keyword>
<dbReference type="Gene3D" id="3.40.50.2300">
    <property type="match status" value="2"/>
</dbReference>
<feature type="binding site" evidence="23">
    <location>
        <position position="701"/>
    </location>
    <ligand>
        <name>L-glutamate</name>
        <dbReference type="ChEBI" id="CHEBI:29985"/>
    </ligand>
</feature>
<feature type="signal peptide" evidence="28">
    <location>
        <begin position="1"/>
        <end position="18"/>
    </location>
</feature>
<feature type="binding site" evidence="23">
    <location>
        <position position="527"/>
    </location>
    <ligand>
        <name>L-glutamate</name>
        <dbReference type="ChEBI" id="CHEBI:29985"/>
    </ligand>
</feature>
<keyword evidence="8" id="KW-0460">Magnesium</keyword>
<comment type="subcellular location">
    <subcellularLocation>
        <location evidence="20">Postsynaptic cell membrane</location>
    </subcellularLocation>
    <subcellularLocation>
        <location evidence="19">Synaptic cell membrane</location>
        <topology evidence="19">Multi-pass membrane protein</topology>
    </subcellularLocation>
</comment>
<dbReference type="GO" id="GO:0005886">
    <property type="term" value="C:plasma membrane"/>
    <property type="evidence" value="ECO:0000318"/>
    <property type="project" value="GO_Central"/>
</dbReference>
<evidence type="ECO:0000259" key="29">
    <source>
        <dbReference type="SMART" id="SM00079"/>
    </source>
</evidence>
<dbReference type="KEGG" id="bfo:118429477"/>
<keyword evidence="31" id="KW-1185">Reference proteome</keyword>
<reference evidence="32 33" key="2">
    <citation type="submission" date="2025-04" db="UniProtKB">
        <authorList>
            <consortium name="RefSeq"/>
        </authorList>
    </citation>
    <scope>IDENTIFICATION</scope>
    <source>
        <strain evidence="32 33">S238N-H82</strain>
        <tissue evidence="32 33">Testes</tissue>
    </source>
</reference>
<evidence type="ECO:0000256" key="6">
    <source>
        <dbReference type="ARBA" id="ARBA00022833"/>
    </source>
</evidence>
<keyword evidence="9 27" id="KW-1133">Transmembrane helix</keyword>
<dbReference type="InterPro" id="IPR001828">
    <property type="entry name" value="ANF_lig-bd_rcpt"/>
</dbReference>
<dbReference type="AlphaFoldDB" id="A0A9J7M7C4"/>
<evidence type="ECO:0000256" key="14">
    <source>
        <dbReference type="ARBA" id="ARBA00023170"/>
    </source>
</evidence>
<dbReference type="GO" id="GO:0035249">
    <property type="term" value="P:synaptic transmission, glutamatergic"/>
    <property type="evidence" value="ECO:0000318"/>
    <property type="project" value="GO_Central"/>
</dbReference>
<evidence type="ECO:0000256" key="26">
    <source>
        <dbReference type="SAM" id="MobiDB-lite"/>
    </source>
</evidence>
<keyword evidence="14" id="KW-0675">Receptor</keyword>
<dbReference type="GO" id="GO:0046872">
    <property type="term" value="F:metal ion binding"/>
    <property type="evidence" value="ECO:0007669"/>
    <property type="project" value="UniProtKB-KW"/>
</dbReference>
<reference evidence="31" key="1">
    <citation type="journal article" date="2020" name="Nat. Ecol. Evol.">
        <title>Deeply conserved synteny resolves early events in vertebrate evolution.</title>
        <authorList>
            <person name="Simakov O."/>
            <person name="Marletaz F."/>
            <person name="Yue J.X."/>
            <person name="O'Connell B."/>
            <person name="Jenkins J."/>
            <person name="Brandt A."/>
            <person name="Calef R."/>
            <person name="Tung C.H."/>
            <person name="Huang T.K."/>
            <person name="Schmutz J."/>
            <person name="Satoh N."/>
            <person name="Yu J.K."/>
            <person name="Putnam N.H."/>
            <person name="Green R.E."/>
            <person name="Rokhsar D.S."/>
        </authorList>
    </citation>
    <scope>NUCLEOTIDE SEQUENCE [LARGE SCALE GENOMIC DNA]</scope>
    <source>
        <strain evidence="31">S238N-H82</strain>
    </source>
</reference>
<dbReference type="FunFam" id="3.40.190.10:FF:000009">
    <property type="entry name" value="Putative glutamate receptor ionotropic NMDA 2B"/>
    <property type="match status" value="1"/>
</dbReference>
<evidence type="ECO:0000256" key="27">
    <source>
        <dbReference type="SAM" id="Phobius"/>
    </source>
</evidence>
<keyword evidence="10" id="KW-0770">Synapse</keyword>
<dbReference type="Pfam" id="PF10613">
    <property type="entry name" value="Lig_chan-Glu_bd"/>
    <property type="match status" value="1"/>
</dbReference>
<dbReference type="GO" id="GO:0004972">
    <property type="term" value="F:NMDA glutamate receptor activity"/>
    <property type="evidence" value="ECO:0000318"/>
    <property type="project" value="GO_Central"/>
</dbReference>
<accession>A0A9J7M7C4</accession>
<dbReference type="FunFam" id="3.40.190.10:FF:000007">
    <property type="entry name" value="Putative glutamate receptor ionotropic NMDA 2B"/>
    <property type="match status" value="1"/>
</dbReference>
<evidence type="ECO:0000256" key="15">
    <source>
        <dbReference type="ARBA" id="ARBA00023180"/>
    </source>
</evidence>
<feature type="site" description="Crucial to convey clamshell closure to channel opening" evidence="24">
    <location>
        <position position="676"/>
    </location>
</feature>
<name>A0A9J7M7C4_BRAFL</name>
<keyword evidence="3 27" id="KW-0812">Transmembrane</keyword>
<protein>
    <submittedName>
        <fullName evidence="32 33">Glutamate receptor ionotropic, NMDA 2B-like isoform X1</fullName>
    </submittedName>
</protein>
<dbReference type="InterPro" id="IPR001508">
    <property type="entry name" value="Iono_Glu_rcpt_met"/>
</dbReference>
<evidence type="ECO:0000256" key="25">
    <source>
        <dbReference type="PIRSR" id="PIRSR601508-3"/>
    </source>
</evidence>
<gene>
    <name evidence="32 33" type="primary">LOC118429477</name>
</gene>
<keyword evidence="17" id="KW-1071">Ligand-gated ion channel</keyword>
<dbReference type="SUPFAM" id="SSF53850">
    <property type="entry name" value="Periplasmic binding protein-like II"/>
    <property type="match status" value="1"/>
</dbReference>
<feature type="disulfide bond" evidence="25">
    <location>
        <begin position="757"/>
        <end position="812"/>
    </location>
</feature>
<keyword evidence="6" id="KW-0862">Zinc</keyword>
<evidence type="ECO:0000256" key="4">
    <source>
        <dbReference type="ARBA" id="ARBA00022723"/>
    </source>
</evidence>
<dbReference type="Gene3D" id="3.40.190.10">
    <property type="entry name" value="Periplasmic binding protein-like II"/>
    <property type="match status" value="2"/>
</dbReference>
<feature type="chain" id="PRO_5044699008" evidence="28">
    <location>
        <begin position="19"/>
        <end position="1084"/>
    </location>
</feature>
<keyword evidence="7" id="KW-0106">Calcium</keyword>
<dbReference type="SUPFAM" id="SSF53822">
    <property type="entry name" value="Periplasmic binding protein-like I"/>
    <property type="match status" value="1"/>
</dbReference>
<evidence type="ECO:0000256" key="16">
    <source>
        <dbReference type="ARBA" id="ARBA00023257"/>
    </source>
</evidence>
<dbReference type="InterPro" id="IPR019594">
    <property type="entry name" value="Glu/Gly-bd"/>
</dbReference>
<evidence type="ECO:0000256" key="9">
    <source>
        <dbReference type="ARBA" id="ARBA00022989"/>
    </source>
</evidence>
<proteinExistence type="predicted"/>
<keyword evidence="16" id="KW-0628">Postsynaptic cell membrane</keyword>
<evidence type="ECO:0000256" key="20">
    <source>
        <dbReference type="ARBA" id="ARBA00034100"/>
    </source>
</evidence>
<comment type="catalytic activity">
    <reaction evidence="22">
        <text>Ca(2+)(in) = Ca(2+)(out)</text>
        <dbReference type="Rhea" id="RHEA:29671"/>
        <dbReference type="ChEBI" id="CHEBI:29108"/>
    </reaction>
</comment>
<dbReference type="GeneID" id="118429477"/>
<dbReference type="GO" id="GO:1904315">
    <property type="term" value="F:transmitter-gated monoatomic ion channel activity involved in regulation of postsynaptic membrane potential"/>
    <property type="evidence" value="ECO:0000318"/>
    <property type="project" value="GO_Central"/>
</dbReference>
<evidence type="ECO:0000313" key="31">
    <source>
        <dbReference type="Proteomes" id="UP000001554"/>
    </source>
</evidence>
<dbReference type="PANTHER" id="PTHR18966">
    <property type="entry name" value="IONOTROPIC GLUTAMATE RECEPTOR"/>
    <property type="match status" value="1"/>
</dbReference>
<dbReference type="InterPro" id="IPR028082">
    <property type="entry name" value="Peripla_BP_I"/>
</dbReference>
<evidence type="ECO:0000256" key="18">
    <source>
        <dbReference type="ARBA" id="ARBA00023303"/>
    </source>
</evidence>
<keyword evidence="13 25" id="KW-1015">Disulfide bond</keyword>
<dbReference type="RefSeq" id="XP_035695862.1">
    <property type="nucleotide sequence ID" value="XM_035839969.1"/>
</dbReference>
<keyword evidence="2" id="KW-1003">Cell membrane</keyword>
<evidence type="ECO:0000256" key="19">
    <source>
        <dbReference type="ARBA" id="ARBA00034099"/>
    </source>
</evidence>
<dbReference type="RefSeq" id="XP_035695863.1">
    <property type="nucleotide sequence ID" value="XM_035839970.1"/>
</dbReference>
<evidence type="ECO:0000256" key="23">
    <source>
        <dbReference type="PIRSR" id="PIRSR601508-1"/>
    </source>
</evidence>
<evidence type="ECO:0000256" key="8">
    <source>
        <dbReference type="ARBA" id="ARBA00022842"/>
    </source>
</evidence>
<organism evidence="31 32">
    <name type="scientific">Branchiostoma floridae</name>
    <name type="common">Florida lancelet</name>
    <name type="synonym">Amphioxus</name>
    <dbReference type="NCBI Taxonomy" id="7739"/>
    <lineage>
        <taxon>Eukaryota</taxon>
        <taxon>Metazoa</taxon>
        <taxon>Chordata</taxon>
        <taxon>Cephalochordata</taxon>
        <taxon>Leptocardii</taxon>
        <taxon>Amphioxiformes</taxon>
        <taxon>Branchiostomatidae</taxon>
        <taxon>Branchiostoma</taxon>
    </lineage>
</organism>
<evidence type="ECO:0000256" key="21">
    <source>
        <dbReference type="ARBA" id="ARBA00034430"/>
    </source>
</evidence>
<evidence type="ECO:0000256" key="1">
    <source>
        <dbReference type="ARBA" id="ARBA00022448"/>
    </source>
</evidence>
<feature type="domain" description="Ionotropic glutamate receptor L-glutamate and glycine-binding" evidence="30">
    <location>
        <begin position="453"/>
        <end position="511"/>
    </location>
</feature>
<evidence type="ECO:0000256" key="17">
    <source>
        <dbReference type="ARBA" id="ARBA00023286"/>
    </source>
</evidence>
<feature type="binding site" evidence="23">
    <location>
        <position position="743"/>
    </location>
    <ligand>
        <name>L-glutamate</name>
        <dbReference type="ChEBI" id="CHEBI:29985"/>
    </ligand>
</feature>
<keyword evidence="5 28" id="KW-0732">Signal</keyword>
<evidence type="ECO:0000256" key="12">
    <source>
        <dbReference type="ARBA" id="ARBA00023136"/>
    </source>
</evidence>
<dbReference type="InterPro" id="IPR001320">
    <property type="entry name" value="Iontro_rcpt_C"/>
</dbReference>
<dbReference type="OrthoDB" id="5984008at2759"/>
<comment type="catalytic activity">
    <reaction evidence="21">
        <text>K(+)(in) = K(+)(out)</text>
        <dbReference type="Rhea" id="RHEA:29463"/>
        <dbReference type="ChEBI" id="CHEBI:29103"/>
    </reaction>
</comment>
<dbReference type="PRINTS" id="PR00177">
    <property type="entry name" value="NMDARECEPTOR"/>
</dbReference>
<evidence type="ECO:0000313" key="33">
    <source>
        <dbReference type="RefSeq" id="XP_035695863.1"/>
    </source>
</evidence>
<feature type="binding site" evidence="23">
    <location>
        <position position="702"/>
    </location>
    <ligand>
        <name>L-glutamate</name>
        <dbReference type="ChEBI" id="CHEBI:29985"/>
    </ligand>
</feature>
<keyword evidence="15" id="KW-0325">Glycoprotein</keyword>
<dbReference type="SMART" id="SM00918">
    <property type="entry name" value="Lig_chan-Glu_bd"/>
    <property type="match status" value="1"/>
</dbReference>
<feature type="transmembrane region" description="Helical" evidence="27">
    <location>
        <begin position="832"/>
        <end position="854"/>
    </location>
</feature>
<evidence type="ECO:0000256" key="28">
    <source>
        <dbReference type="SAM" id="SignalP"/>
    </source>
</evidence>
<evidence type="ECO:0000256" key="10">
    <source>
        <dbReference type="ARBA" id="ARBA00023018"/>
    </source>
</evidence>
<evidence type="ECO:0000313" key="32">
    <source>
        <dbReference type="RefSeq" id="XP_035695862.1"/>
    </source>
</evidence>
<evidence type="ECO:0000256" key="2">
    <source>
        <dbReference type="ARBA" id="ARBA00022475"/>
    </source>
</evidence>
<feature type="domain" description="Ionotropic glutamate receptor C-terminal" evidence="29">
    <location>
        <begin position="452"/>
        <end position="810"/>
    </location>
</feature>
<evidence type="ECO:0000256" key="7">
    <source>
        <dbReference type="ARBA" id="ARBA00022837"/>
    </source>
</evidence>
<keyword evidence="11" id="KW-0406">Ion transport</keyword>
<keyword evidence="18" id="KW-0407">Ion channel</keyword>
<evidence type="ECO:0000256" key="24">
    <source>
        <dbReference type="PIRSR" id="PIRSR601508-2"/>
    </source>
</evidence>
<evidence type="ECO:0000259" key="30">
    <source>
        <dbReference type="SMART" id="SM00918"/>
    </source>
</evidence>
<feature type="binding site" evidence="23">
    <location>
        <position position="522"/>
    </location>
    <ligand>
        <name>L-glutamate</name>
        <dbReference type="ChEBI" id="CHEBI:29985"/>
    </ligand>
</feature>
<evidence type="ECO:0000256" key="5">
    <source>
        <dbReference type="ARBA" id="ARBA00022729"/>
    </source>
</evidence>
<dbReference type="OMA" id="YWLAGAC"/>
<dbReference type="Pfam" id="PF01094">
    <property type="entry name" value="ANF_receptor"/>
    <property type="match status" value="1"/>
</dbReference>
<dbReference type="SMART" id="SM00079">
    <property type="entry name" value="PBPe"/>
    <property type="match status" value="1"/>
</dbReference>
<feature type="region of interest" description="Disordered" evidence="26">
    <location>
        <begin position="961"/>
        <end position="1000"/>
    </location>
</feature>
<keyword evidence="12 27" id="KW-0472">Membrane</keyword>
<evidence type="ECO:0000256" key="13">
    <source>
        <dbReference type="ARBA" id="ARBA00023157"/>
    </source>
</evidence>
<evidence type="ECO:0000256" key="11">
    <source>
        <dbReference type="ARBA" id="ARBA00023065"/>
    </source>
</evidence>
<evidence type="ECO:0000256" key="22">
    <source>
        <dbReference type="ARBA" id="ARBA00036634"/>
    </source>
</evidence>
<feature type="transmembrane region" description="Helical" evidence="27">
    <location>
        <begin position="647"/>
        <end position="668"/>
    </location>
</feature>
<dbReference type="Pfam" id="PF00060">
    <property type="entry name" value="Lig_chan"/>
    <property type="match status" value="1"/>
</dbReference>